<dbReference type="PANTHER" id="PTHR37173">
    <property type="entry name" value="HYDROXYPROLINE-RICH GLYCOPROTEIN FAMILY PROTEIN"/>
    <property type="match status" value="1"/>
</dbReference>
<sequence length="324" mass="34305">MASPDPPTTAATPAATTATTSTTTATTAMTTATIRSFSTLPPPAAPLTVDPMAIVRYPVGQPPHPLPYSTIRVPNPQLAKPHDPPQGILYPVASSGRGFIPKPLRPQSSDHNTVTVANPGAAFPPRSAATAAAAFSHQARPFGFPQSDLNYPVHSMRMPHLLPSHVGVTAVPGSAPIKGIPVSAHPKVQILQDADIDSTMLGNGHKTFVHDEARVLAGGCGFGLRSQPIWLLGPAQVPHFRLVDAIPSLLSVAPSPPSVSDCNGYKDSRDRNRDDTFVTVRDRKVSKNLMLSVRISDGASIYALCRSWLRNGFSEETQNASTLS</sequence>
<reference evidence="2 3" key="1">
    <citation type="journal article" date="2018" name="PLoS Genet.">
        <title>Population sequencing reveals clonal diversity and ancestral inbreeding in the grapevine cultivar Chardonnay.</title>
        <authorList>
            <person name="Roach M.J."/>
            <person name="Johnson D.L."/>
            <person name="Bohlmann J."/>
            <person name="van Vuuren H.J."/>
            <person name="Jones S.J."/>
            <person name="Pretorius I.S."/>
            <person name="Schmidt S.A."/>
            <person name="Borneman A.R."/>
        </authorList>
    </citation>
    <scope>NUCLEOTIDE SEQUENCE [LARGE SCALE GENOMIC DNA]</scope>
    <source>
        <strain evidence="3">cv. Chardonnay</strain>
        <tissue evidence="2">Leaf</tissue>
    </source>
</reference>
<dbReference type="Proteomes" id="UP000288805">
    <property type="component" value="Unassembled WGS sequence"/>
</dbReference>
<evidence type="ECO:0000313" key="2">
    <source>
        <dbReference type="EMBL" id="RVW93624.1"/>
    </source>
</evidence>
<comment type="caution">
    <text evidence="2">The sequence shown here is derived from an EMBL/GenBank/DDBJ whole genome shotgun (WGS) entry which is preliminary data.</text>
</comment>
<protein>
    <submittedName>
        <fullName evidence="2">Uncharacterized protein</fullName>
    </submittedName>
</protein>
<accession>A0A438IA95</accession>
<feature type="region of interest" description="Disordered" evidence="1">
    <location>
        <begin position="255"/>
        <end position="274"/>
    </location>
</feature>
<dbReference type="EMBL" id="QGNW01000128">
    <property type="protein sequence ID" value="RVW93624.1"/>
    <property type="molecule type" value="Genomic_DNA"/>
</dbReference>
<dbReference type="AlphaFoldDB" id="A0A438IA95"/>
<dbReference type="PANTHER" id="PTHR37173:SF1">
    <property type="entry name" value="PROLINE-RICH FAMILY PROTEIN"/>
    <property type="match status" value="1"/>
</dbReference>
<evidence type="ECO:0000256" key="1">
    <source>
        <dbReference type="SAM" id="MobiDB-lite"/>
    </source>
</evidence>
<feature type="region of interest" description="Disordered" evidence="1">
    <location>
        <begin position="1"/>
        <end position="24"/>
    </location>
</feature>
<name>A0A438IA95_VITVI</name>
<proteinExistence type="predicted"/>
<feature type="compositionally biased region" description="Basic and acidic residues" evidence="1">
    <location>
        <begin position="264"/>
        <end position="274"/>
    </location>
</feature>
<gene>
    <name evidence="2" type="ORF">CK203_028869</name>
</gene>
<feature type="compositionally biased region" description="Low complexity" evidence="1">
    <location>
        <begin position="8"/>
        <end position="24"/>
    </location>
</feature>
<organism evidence="2 3">
    <name type="scientific">Vitis vinifera</name>
    <name type="common">Grape</name>
    <dbReference type="NCBI Taxonomy" id="29760"/>
    <lineage>
        <taxon>Eukaryota</taxon>
        <taxon>Viridiplantae</taxon>
        <taxon>Streptophyta</taxon>
        <taxon>Embryophyta</taxon>
        <taxon>Tracheophyta</taxon>
        <taxon>Spermatophyta</taxon>
        <taxon>Magnoliopsida</taxon>
        <taxon>eudicotyledons</taxon>
        <taxon>Gunneridae</taxon>
        <taxon>Pentapetalae</taxon>
        <taxon>rosids</taxon>
        <taxon>Vitales</taxon>
        <taxon>Vitaceae</taxon>
        <taxon>Viteae</taxon>
        <taxon>Vitis</taxon>
    </lineage>
</organism>
<evidence type="ECO:0000313" key="3">
    <source>
        <dbReference type="Proteomes" id="UP000288805"/>
    </source>
</evidence>